<dbReference type="Proteomes" id="UP000310200">
    <property type="component" value="Unassembled WGS sequence"/>
</dbReference>
<comment type="caution">
    <text evidence="1">The sequence shown here is derived from an EMBL/GenBank/DDBJ whole genome shotgun (WGS) entry which is preliminary data.</text>
</comment>
<evidence type="ECO:0000313" key="2">
    <source>
        <dbReference type="Proteomes" id="UP000310200"/>
    </source>
</evidence>
<organism evidence="1 2">
    <name type="scientific">Temnothorax longispinosus</name>
    <dbReference type="NCBI Taxonomy" id="300112"/>
    <lineage>
        <taxon>Eukaryota</taxon>
        <taxon>Metazoa</taxon>
        <taxon>Ecdysozoa</taxon>
        <taxon>Arthropoda</taxon>
        <taxon>Hexapoda</taxon>
        <taxon>Insecta</taxon>
        <taxon>Pterygota</taxon>
        <taxon>Neoptera</taxon>
        <taxon>Endopterygota</taxon>
        <taxon>Hymenoptera</taxon>
        <taxon>Apocrita</taxon>
        <taxon>Aculeata</taxon>
        <taxon>Formicoidea</taxon>
        <taxon>Formicidae</taxon>
        <taxon>Myrmicinae</taxon>
        <taxon>Temnothorax</taxon>
    </lineage>
</organism>
<evidence type="ECO:0000313" key="1">
    <source>
        <dbReference type="EMBL" id="TGZ54841.1"/>
    </source>
</evidence>
<name>A0A4S2KXS7_9HYME</name>
<gene>
    <name evidence="1" type="ORF">DBV15_01893</name>
</gene>
<dbReference type="AlphaFoldDB" id="A0A4S2KXS7"/>
<proteinExistence type="predicted"/>
<keyword evidence="2" id="KW-1185">Reference proteome</keyword>
<sequence>MSARQKDSGLTAIFFCTEVDYIYFADFSLVWPQNCKSSPSPILLNLAEMHDKIYGAIPFNQESFRHAEWQEEYKTAEESPTCIRLPTVKAAYSISRSPRLEDTDVIEDGRDEDDEVAYGISTASSTNILNVSPLH</sequence>
<reference evidence="1 2" key="1">
    <citation type="journal article" date="2019" name="Philos. Trans. R. Soc. Lond., B, Biol. Sci.">
        <title>Ant behaviour and brain gene expression of defending hosts depend on the ecological success of the intruding social parasite.</title>
        <authorList>
            <person name="Kaur R."/>
            <person name="Stoldt M."/>
            <person name="Jongepier E."/>
            <person name="Feldmeyer B."/>
            <person name="Menzel F."/>
            <person name="Bornberg-Bauer E."/>
            <person name="Foitzik S."/>
        </authorList>
    </citation>
    <scope>NUCLEOTIDE SEQUENCE [LARGE SCALE GENOMIC DNA]</scope>
    <source>
        <tissue evidence="1">Whole body</tissue>
    </source>
</reference>
<accession>A0A4S2KXS7</accession>
<dbReference type="EMBL" id="QBLH01000537">
    <property type="protein sequence ID" value="TGZ54841.1"/>
    <property type="molecule type" value="Genomic_DNA"/>
</dbReference>
<protein>
    <submittedName>
        <fullName evidence="1">Uncharacterized protein</fullName>
    </submittedName>
</protein>